<evidence type="ECO:0000256" key="7">
    <source>
        <dbReference type="ARBA" id="ARBA00022984"/>
    </source>
</evidence>
<proteinExistence type="inferred from homology"/>
<evidence type="ECO:0000256" key="6">
    <source>
        <dbReference type="ARBA" id="ARBA00022960"/>
    </source>
</evidence>
<keyword evidence="5 10" id="KW-0067">ATP-binding</keyword>
<evidence type="ECO:0000313" key="15">
    <source>
        <dbReference type="EMBL" id="MFD2672317.1"/>
    </source>
</evidence>
<evidence type="ECO:0000259" key="12">
    <source>
        <dbReference type="Pfam" id="PF01225"/>
    </source>
</evidence>
<dbReference type="InterPro" id="IPR035911">
    <property type="entry name" value="MurE/MurF_N"/>
</dbReference>
<comment type="similarity">
    <text evidence="10">Belongs to the MurCDEF family. MurF subfamily.</text>
</comment>
<feature type="domain" description="Mur ligase C-terminal" evidence="13">
    <location>
        <begin position="320"/>
        <end position="446"/>
    </location>
</feature>
<name>A0ABW5RB91_9BACL</name>
<dbReference type="Pfam" id="PF02875">
    <property type="entry name" value="Mur_ligase_C"/>
    <property type="match status" value="1"/>
</dbReference>
<dbReference type="HAMAP" id="MF_02019">
    <property type="entry name" value="MurF"/>
    <property type="match status" value="1"/>
</dbReference>
<comment type="pathway">
    <text evidence="10 11">Cell wall biogenesis; peptidoglycan biosynthesis.</text>
</comment>
<evidence type="ECO:0000259" key="13">
    <source>
        <dbReference type="Pfam" id="PF02875"/>
    </source>
</evidence>
<evidence type="ECO:0000256" key="4">
    <source>
        <dbReference type="ARBA" id="ARBA00022741"/>
    </source>
</evidence>
<accession>A0ABW5RB91</accession>
<dbReference type="InterPro" id="IPR036565">
    <property type="entry name" value="Mur-like_cat_sf"/>
</dbReference>
<gene>
    <name evidence="10 15" type="primary">murF</name>
    <name evidence="15" type="ORF">ACFSUC_12150</name>
</gene>
<protein>
    <recommendedName>
        <fullName evidence="10 11">UDP-N-acetylmuramoyl-tripeptide--D-alanyl-D-alanine ligase</fullName>
        <ecNumber evidence="10 11">6.3.2.10</ecNumber>
    </recommendedName>
    <alternativeName>
        <fullName evidence="10">D-alanyl-D-alanine-adding enzyme</fullName>
    </alternativeName>
</protein>
<dbReference type="InterPro" id="IPR051046">
    <property type="entry name" value="MurCDEF_CellWall_CoF430Synth"/>
</dbReference>
<dbReference type="Gene3D" id="3.40.1190.10">
    <property type="entry name" value="Mur-like, catalytic domain"/>
    <property type="match status" value="1"/>
</dbReference>
<dbReference type="Pfam" id="PF01225">
    <property type="entry name" value="Mur_ligase"/>
    <property type="match status" value="1"/>
</dbReference>
<comment type="catalytic activity">
    <reaction evidence="10 11">
        <text>D-alanyl-D-alanine + UDP-N-acetyl-alpha-D-muramoyl-L-alanyl-gamma-D-glutamyl-meso-2,6-diaminopimelate + ATP = UDP-N-acetyl-alpha-D-muramoyl-L-alanyl-gamma-D-glutamyl-meso-2,6-diaminopimeloyl-D-alanyl-D-alanine + ADP + phosphate + H(+)</text>
        <dbReference type="Rhea" id="RHEA:28374"/>
        <dbReference type="ChEBI" id="CHEBI:15378"/>
        <dbReference type="ChEBI" id="CHEBI:30616"/>
        <dbReference type="ChEBI" id="CHEBI:43474"/>
        <dbReference type="ChEBI" id="CHEBI:57822"/>
        <dbReference type="ChEBI" id="CHEBI:61386"/>
        <dbReference type="ChEBI" id="CHEBI:83905"/>
        <dbReference type="ChEBI" id="CHEBI:456216"/>
        <dbReference type="EC" id="6.3.2.10"/>
    </reaction>
</comment>
<comment type="subcellular location">
    <subcellularLocation>
        <location evidence="10 11">Cytoplasm</location>
    </subcellularLocation>
</comment>
<keyword evidence="6 10" id="KW-0133">Cell shape</keyword>
<evidence type="ECO:0000256" key="2">
    <source>
        <dbReference type="ARBA" id="ARBA00022598"/>
    </source>
</evidence>
<evidence type="ECO:0000256" key="5">
    <source>
        <dbReference type="ARBA" id="ARBA00022840"/>
    </source>
</evidence>
<dbReference type="PANTHER" id="PTHR43024:SF1">
    <property type="entry name" value="UDP-N-ACETYLMURAMOYL-TRIPEPTIDE--D-ALANYL-D-ALANINE LIGASE"/>
    <property type="match status" value="1"/>
</dbReference>
<dbReference type="SUPFAM" id="SSF53623">
    <property type="entry name" value="MurD-like peptide ligases, catalytic domain"/>
    <property type="match status" value="1"/>
</dbReference>
<feature type="binding site" evidence="10">
    <location>
        <begin position="112"/>
        <end position="118"/>
    </location>
    <ligand>
        <name>ATP</name>
        <dbReference type="ChEBI" id="CHEBI:30616"/>
    </ligand>
</feature>
<dbReference type="InterPro" id="IPR013221">
    <property type="entry name" value="Mur_ligase_cen"/>
</dbReference>
<sequence length="458" mass="50705">MIKRTLIEIQQMIEDAELFGPGEQRITGVQTDSRNIQEGCLFIPLVGEHFNGHDFVAQAIEKGASAALWQEDQGQPPEGIPLVRVQDTLLALQQLAASYRRQHQARVIGVTGSNGKTTTKDLVAAILETTYHVHKTDGNYNNHIGLPLTILSMDEKVEMAVLEMGMSGRGEIELLSELAQPEAAIITNIGEAHLLQLGSREEIARAKLEILSRMKPDGLFVFPGDEPLIRSLFDQEEHAALKYISFGESTENDLYPISMMQEEASTLFMLNTHGLSAYRIPLLGKHNVINAIAAIAVCKYMGVSEKDVVRGLKQAKITGMRIEKLQKESGLTILNDCYNASPASMKAAIELVSEMPGYRHKGVVLGDMLELGEKENEYHREIGQILDPKKIDWVYTFGPLAEYIAEEASNRYPLEAVQCFASKQHLIEALQAKADKDTIVLVKGSRGMKLEEVIDGIK</sequence>
<comment type="caution">
    <text evidence="15">The sequence shown here is derived from an EMBL/GenBank/DDBJ whole genome shotgun (WGS) entry which is preliminary data.</text>
</comment>
<keyword evidence="7 10" id="KW-0573">Peptidoglycan synthesis</keyword>
<dbReference type="InterPro" id="IPR004101">
    <property type="entry name" value="Mur_ligase_C"/>
</dbReference>
<dbReference type="Gene3D" id="3.90.190.20">
    <property type="entry name" value="Mur ligase, C-terminal domain"/>
    <property type="match status" value="1"/>
</dbReference>
<dbReference type="EMBL" id="JBHUMM010000037">
    <property type="protein sequence ID" value="MFD2672317.1"/>
    <property type="molecule type" value="Genomic_DNA"/>
</dbReference>
<feature type="domain" description="Mur ligase N-terminal catalytic" evidence="12">
    <location>
        <begin position="26"/>
        <end position="100"/>
    </location>
</feature>
<dbReference type="NCBIfam" id="TIGR01143">
    <property type="entry name" value="murF"/>
    <property type="match status" value="1"/>
</dbReference>
<organism evidence="15 16">
    <name type="scientific">Marinicrinis sediminis</name>
    <dbReference type="NCBI Taxonomy" id="1652465"/>
    <lineage>
        <taxon>Bacteria</taxon>
        <taxon>Bacillati</taxon>
        <taxon>Bacillota</taxon>
        <taxon>Bacilli</taxon>
        <taxon>Bacillales</taxon>
        <taxon>Paenibacillaceae</taxon>
    </lineage>
</organism>
<evidence type="ECO:0000256" key="3">
    <source>
        <dbReference type="ARBA" id="ARBA00022618"/>
    </source>
</evidence>
<dbReference type="Gene3D" id="3.40.1390.10">
    <property type="entry name" value="MurE/MurF, N-terminal domain"/>
    <property type="match status" value="1"/>
</dbReference>
<dbReference type="SUPFAM" id="SSF53244">
    <property type="entry name" value="MurD-like peptide ligases, peptide-binding domain"/>
    <property type="match status" value="1"/>
</dbReference>
<keyword evidence="9 10" id="KW-0961">Cell wall biogenesis/degradation</keyword>
<feature type="domain" description="Mur ligase central" evidence="14">
    <location>
        <begin position="110"/>
        <end position="298"/>
    </location>
</feature>
<dbReference type="Proteomes" id="UP001597497">
    <property type="component" value="Unassembled WGS sequence"/>
</dbReference>
<keyword evidence="4 10" id="KW-0547">Nucleotide-binding</keyword>
<keyword evidence="3 10" id="KW-0132">Cell division</keyword>
<evidence type="ECO:0000313" key="16">
    <source>
        <dbReference type="Proteomes" id="UP001597497"/>
    </source>
</evidence>
<dbReference type="Pfam" id="PF08245">
    <property type="entry name" value="Mur_ligase_M"/>
    <property type="match status" value="1"/>
</dbReference>
<dbReference type="InterPro" id="IPR005863">
    <property type="entry name" value="UDP-N-AcMur_synth"/>
</dbReference>
<evidence type="ECO:0000256" key="11">
    <source>
        <dbReference type="RuleBase" id="RU004136"/>
    </source>
</evidence>
<keyword evidence="2 10" id="KW-0436">Ligase</keyword>
<evidence type="ECO:0000256" key="8">
    <source>
        <dbReference type="ARBA" id="ARBA00023306"/>
    </source>
</evidence>
<evidence type="ECO:0000256" key="10">
    <source>
        <dbReference type="HAMAP-Rule" id="MF_02019"/>
    </source>
</evidence>
<keyword evidence="16" id="KW-1185">Reference proteome</keyword>
<dbReference type="PANTHER" id="PTHR43024">
    <property type="entry name" value="UDP-N-ACETYLMURAMOYL-TRIPEPTIDE--D-ALANYL-D-ALANINE LIGASE"/>
    <property type="match status" value="1"/>
</dbReference>
<evidence type="ECO:0000259" key="14">
    <source>
        <dbReference type="Pfam" id="PF08245"/>
    </source>
</evidence>
<evidence type="ECO:0000256" key="9">
    <source>
        <dbReference type="ARBA" id="ARBA00023316"/>
    </source>
</evidence>
<evidence type="ECO:0000256" key="1">
    <source>
        <dbReference type="ARBA" id="ARBA00022490"/>
    </source>
</evidence>
<comment type="function">
    <text evidence="10 11">Involved in cell wall formation. Catalyzes the final step in the synthesis of UDP-N-acetylmuramoyl-pentapeptide, the precursor of murein.</text>
</comment>
<dbReference type="RefSeq" id="WP_379929872.1">
    <property type="nucleotide sequence ID" value="NZ_JBHUMM010000037.1"/>
</dbReference>
<dbReference type="InterPro" id="IPR000713">
    <property type="entry name" value="Mur_ligase_N"/>
</dbReference>
<dbReference type="EC" id="6.3.2.10" evidence="10 11"/>
<dbReference type="InterPro" id="IPR036615">
    <property type="entry name" value="Mur_ligase_C_dom_sf"/>
</dbReference>
<dbReference type="SUPFAM" id="SSF63418">
    <property type="entry name" value="MurE/MurF N-terminal domain"/>
    <property type="match status" value="1"/>
</dbReference>
<reference evidence="16" key="1">
    <citation type="journal article" date="2019" name="Int. J. Syst. Evol. Microbiol.">
        <title>The Global Catalogue of Microorganisms (GCM) 10K type strain sequencing project: providing services to taxonomists for standard genome sequencing and annotation.</title>
        <authorList>
            <consortium name="The Broad Institute Genomics Platform"/>
            <consortium name="The Broad Institute Genome Sequencing Center for Infectious Disease"/>
            <person name="Wu L."/>
            <person name="Ma J."/>
        </authorList>
    </citation>
    <scope>NUCLEOTIDE SEQUENCE [LARGE SCALE GENOMIC DNA]</scope>
    <source>
        <strain evidence="16">KCTC 33676</strain>
    </source>
</reference>
<keyword evidence="1 10" id="KW-0963">Cytoplasm</keyword>
<keyword evidence="8 10" id="KW-0131">Cell cycle</keyword>
<dbReference type="GO" id="GO:0047480">
    <property type="term" value="F:UDP-N-acetylmuramoyl-tripeptide-D-alanyl-D-alanine ligase activity"/>
    <property type="evidence" value="ECO:0007669"/>
    <property type="project" value="UniProtKB-EC"/>
</dbReference>